<proteinExistence type="inferred from homology"/>
<dbReference type="InterPro" id="IPR036890">
    <property type="entry name" value="HATPase_C_sf"/>
</dbReference>
<dbReference type="InterPro" id="IPR001789">
    <property type="entry name" value="Sig_transdc_resp-reg_receiver"/>
</dbReference>
<feature type="domain" description="Response regulatory" evidence="23">
    <location>
        <begin position="1063"/>
        <end position="1180"/>
    </location>
</feature>
<evidence type="ECO:0000256" key="3">
    <source>
        <dbReference type="ARBA" id="ARBA00006402"/>
    </source>
</evidence>
<dbReference type="STRING" id="1912961.BU204_30870"/>
<keyword evidence="19" id="KW-0175">Coiled coil</keyword>
<feature type="transmembrane region" description="Helical" evidence="21">
    <location>
        <begin position="142"/>
        <end position="162"/>
    </location>
</feature>
<evidence type="ECO:0000256" key="11">
    <source>
        <dbReference type="ARBA" id="ARBA00022840"/>
    </source>
</evidence>
<feature type="region of interest" description="Disordered" evidence="20">
    <location>
        <begin position="1038"/>
        <end position="1057"/>
    </location>
</feature>
<dbReference type="SUPFAM" id="SSF55874">
    <property type="entry name" value="ATPase domain of HSP90 chaperone/DNA topoisomerase II/histidine kinase"/>
    <property type="match status" value="1"/>
</dbReference>
<evidence type="ECO:0000256" key="10">
    <source>
        <dbReference type="ARBA" id="ARBA00022777"/>
    </source>
</evidence>
<name>A0A1Q8C8Y6_9PSEU</name>
<evidence type="ECO:0000256" key="15">
    <source>
        <dbReference type="ARBA" id="ARBA00064003"/>
    </source>
</evidence>
<evidence type="ECO:0000256" key="21">
    <source>
        <dbReference type="SAM" id="Phobius"/>
    </source>
</evidence>
<evidence type="ECO:0000259" key="23">
    <source>
        <dbReference type="PROSITE" id="PS50110"/>
    </source>
</evidence>
<dbReference type="FunFam" id="3.30.565.10:FF:000010">
    <property type="entry name" value="Sensor histidine kinase RcsC"/>
    <property type="match status" value="1"/>
</dbReference>
<evidence type="ECO:0000256" key="16">
    <source>
        <dbReference type="ARBA" id="ARBA00068150"/>
    </source>
</evidence>
<dbReference type="GO" id="GO:0000155">
    <property type="term" value="F:phosphorelay sensor kinase activity"/>
    <property type="evidence" value="ECO:0007669"/>
    <property type="project" value="InterPro"/>
</dbReference>
<keyword evidence="7" id="KW-0808">Transferase</keyword>
<dbReference type="SMART" id="SM00388">
    <property type="entry name" value="HisKA"/>
    <property type="match status" value="1"/>
</dbReference>
<feature type="transmembrane region" description="Helical" evidence="21">
    <location>
        <begin position="207"/>
        <end position="231"/>
    </location>
</feature>
<dbReference type="CDD" id="cd00082">
    <property type="entry name" value="HisKA"/>
    <property type="match status" value="1"/>
</dbReference>
<comment type="subunit">
    <text evidence="15">At low DSF concentrations, interacts with RpfF.</text>
</comment>
<dbReference type="EMBL" id="MSIE01000071">
    <property type="protein sequence ID" value="OLF10817.1"/>
    <property type="molecule type" value="Genomic_DNA"/>
</dbReference>
<feature type="domain" description="Response regulatory" evidence="23">
    <location>
        <begin position="909"/>
        <end position="1030"/>
    </location>
</feature>
<comment type="caution">
    <text evidence="24">The sequence shown here is derived from an EMBL/GenBank/DDBJ whole genome shotgun (WGS) entry which is preliminary data.</text>
</comment>
<dbReference type="SMART" id="SM00387">
    <property type="entry name" value="HATPase_c"/>
    <property type="match status" value="1"/>
</dbReference>
<keyword evidence="25" id="KW-1185">Reference proteome</keyword>
<comment type="similarity">
    <text evidence="3">In the N-terminal section; belongs to the phytochrome family.</text>
</comment>
<dbReference type="CDD" id="cd00156">
    <property type="entry name" value="REC"/>
    <property type="match status" value="1"/>
</dbReference>
<evidence type="ECO:0000256" key="7">
    <source>
        <dbReference type="ARBA" id="ARBA00022679"/>
    </source>
</evidence>
<dbReference type="PRINTS" id="PR00344">
    <property type="entry name" value="BCTRLSENSOR"/>
</dbReference>
<organism evidence="24 25">
    <name type="scientific">Actinophytocola xanthii</name>
    <dbReference type="NCBI Taxonomy" id="1912961"/>
    <lineage>
        <taxon>Bacteria</taxon>
        <taxon>Bacillati</taxon>
        <taxon>Actinomycetota</taxon>
        <taxon>Actinomycetes</taxon>
        <taxon>Pseudonocardiales</taxon>
        <taxon>Pseudonocardiaceae</taxon>
    </lineage>
</organism>
<evidence type="ECO:0000313" key="25">
    <source>
        <dbReference type="Proteomes" id="UP000185596"/>
    </source>
</evidence>
<keyword evidence="13" id="KW-0902">Two-component regulatory system</keyword>
<dbReference type="PANTHER" id="PTHR45339">
    <property type="entry name" value="HYBRID SIGNAL TRANSDUCTION HISTIDINE KINASE J"/>
    <property type="match status" value="1"/>
</dbReference>
<evidence type="ECO:0000256" key="1">
    <source>
        <dbReference type="ARBA" id="ARBA00000085"/>
    </source>
</evidence>
<dbReference type="Gene3D" id="3.30.450.20">
    <property type="entry name" value="PAS domain"/>
    <property type="match status" value="1"/>
</dbReference>
<evidence type="ECO:0000256" key="4">
    <source>
        <dbReference type="ARBA" id="ARBA00012438"/>
    </source>
</evidence>
<dbReference type="InterPro" id="IPR003594">
    <property type="entry name" value="HATPase_dom"/>
</dbReference>
<feature type="transmembrane region" description="Helical" evidence="21">
    <location>
        <begin position="110"/>
        <end position="130"/>
    </location>
</feature>
<dbReference type="SUPFAM" id="SSF52172">
    <property type="entry name" value="CheY-like"/>
    <property type="match status" value="2"/>
</dbReference>
<dbReference type="InterPro" id="IPR033479">
    <property type="entry name" value="dCache_1"/>
</dbReference>
<dbReference type="PROSITE" id="PS50110">
    <property type="entry name" value="RESPONSE_REGULATORY"/>
    <property type="match status" value="2"/>
</dbReference>
<dbReference type="InterPro" id="IPR029151">
    <property type="entry name" value="Sensor-like_sf"/>
</dbReference>
<feature type="domain" description="Histidine kinase" evidence="22">
    <location>
        <begin position="668"/>
        <end position="891"/>
    </location>
</feature>
<evidence type="ECO:0000256" key="9">
    <source>
        <dbReference type="ARBA" id="ARBA00022741"/>
    </source>
</evidence>
<evidence type="ECO:0000259" key="22">
    <source>
        <dbReference type="PROSITE" id="PS50109"/>
    </source>
</evidence>
<evidence type="ECO:0000256" key="20">
    <source>
        <dbReference type="SAM" id="MobiDB-lite"/>
    </source>
</evidence>
<dbReference type="SMART" id="SM00448">
    <property type="entry name" value="REC"/>
    <property type="match status" value="2"/>
</dbReference>
<dbReference type="InterPro" id="IPR011006">
    <property type="entry name" value="CheY-like_superfamily"/>
</dbReference>
<dbReference type="InterPro" id="IPR005467">
    <property type="entry name" value="His_kinase_dom"/>
</dbReference>
<dbReference type="SUPFAM" id="SSF47384">
    <property type="entry name" value="Homodimeric domain of signal transducing histidine kinase"/>
    <property type="match status" value="1"/>
</dbReference>
<keyword evidence="11" id="KW-0067">ATP-binding</keyword>
<feature type="modified residue" description="4-aspartylphosphate" evidence="18">
    <location>
        <position position="1112"/>
    </location>
</feature>
<keyword evidence="12 21" id="KW-1133">Transmembrane helix</keyword>
<evidence type="ECO:0000256" key="18">
    <source>
        <dbReference type="PROSITE-ProRule" id="PRU00169"/>
    </source>
</evidence>
<feature type="modified residue" description="4-aspartylphosphate" evidence="18">
    <location>
        <position position="963"/>
    </location>
</feature>
<keyword evidence="5" id="KW-1003">Cell membrane</keyword>
<reference evidence="24 25" key="1">
    <citation type="submission" date="2016-12" db="EMBL/GenBank/DDBJ databases">
        <title>The draft genome sequence of Actinophytocola sp. 11-183.</title>
        <authorList>
            <person name="Wang W."/>
            <person name="Yuan L."/>
        </authorList>
    </citation>
    <scope>NUCLEOTIDE SEQUENCE [LARGE SCALE GENOMIC DNA]</scope>
    <source>
        <strain evidence="24 25">11-183</strain>
    </source>
</reference>
<protein>
    <recommendedName>
        <fullName evidence="17">Circadian input-output histidine kinase CikA</fullName>
        <ecNumber evidence="4">2.7.13.3</ecNumber>
    </recommendedName>
    <alternativeName>
        <fullName evidence="16">Sensory/regulatory protein RpfC</fullName>
    </alternativeName>
</protein>
<feature type="transmembrane region" description="Helical" evidence="21">
    <location>
        <begin position="294"/>
        <end position="312"/>
    </location>
</feature>
<feature type="transmembrane region" description="Helical" evidence="21">
    <location>
        <begin position="333"/>
        <end position="357"/>
    </location>
</feature>
<dbReference type="CDD" id="cd17546">
    <property type="entry name" value="REC_hyHK_CKI1_RcsC-like"/>
    <property type="match status" value="1"/>
</dbReference>
<dbReference type="Pfam" id="PF00512">
    <property type="entry name" value="HisKA"/>
    <property type="match status" value="1"/>
</dbReference>
<dbReference type="Proteomes" id="UP000185596">
    <property type="component" value="Unassembled WGS sequence"/>
</dbReference>
<dbReference type="Pfam" id="PF00072">
    <property type="entry name" value="Response_reg"/>
    <property type="match status" value="2"/>
</dbReference>
<dbReference type="PANTHER" id="PTHR45339:SF1">
    <property type="entry name" value="HYBRID SIGNAL TRANSDUCTION HISTIDINE KINASE J"/>
    <property type="match status" value="1"/>
</dbReference>
<keyword evidence="8 21" id="KW-0812">Transmembrane</keyword>
<evidence type="ECO:0000256" key="19">
    <source>
        <dbReference type="SAM" id="Coils"/>
    </source>
</evidence>
<evidence type="ECO:0000256" key="17">
    <source>
        <dbReference type="ARBA" id="ARBA00074306"/>
    </source>
</evidence>
<dbReference type="FunFam" id="1.10.287.130:FF:000002">
    <property type="entry name" value="Two-component osmosensing histidine kinase"/>
    <property type="match status" value="1"/>
</dbReference>
<dbReference type="Gene3D" id="3.30.565.10">
    <property type="entry name" value="Histidine kinase-like ATPase, C-terminal domain"/>
    <property type="match status" value="1"/>
</dbReference>
<feature type="transmembrane region" description="Helical" evidence="21">
    <location>
        <begin position="268"/>
        <end position="288"/>
    </location>
</feature>
<feature type="transmembrane region" description="Helical" evidence="21">
    <location>
        <begin position="602"/>
        <end position="624"/>
    </location>
</feature>
<evidence type="ECO:0000256" key="2">
    <source>
        <dbReference type="ARBA" id="ARBA00004651"/>
    </source>
</evidence>
<dbReference type="CDD" id="cd12914">
    <property type="entry name" value="PDC1_DGC_like"/>
    <property type="match status" value="1"/>
</dbReference>
<evidence type="ECO:0000256" key="6">
    <source>
        <dbReference type="ARBA" id="ARBA00022553"/>
    </source>
</evidence>
<dbReference type="AlphaFoldDB" id="A0A1Q8C8Y6"/>
<keyword evidence="14 21" id="KW-0472">Membrane</keyword>
<dbReference type="SUPFAM" id="SSF103190">
    <property type="entry name" value="Sensory domain-like"/>
    <property type="match status" value="1"/>
</dbReference>
<gene>
    <name evidence="24" type="ORF">BU204_30870</name>
</gene>
<dbReference type="Pfam" id="PF02743">
    <property type="entry name" value="dCache_1"/>
    <property type="match status" value="1"/>
</dbReference>
<dbReference type="Gene3D" id="3.40.50.2300">
    <property type="match status" value="2"/>
</dbReference>
<comment type="catalytic activity">
    <reaction evidence="1">
        <text>ATP + protein L-histidine = ADP + protein N-phospho-L-histidine.</text>
        <dbReference type="EC" id="2.7.13.3"/>
    </reaction>
</comment>
<dbReference type="Gene3D" id="1.10.287.130">
    <property type="match status" value="1"/>
</dbReference>
<feature type="transmembrane region" description="Helical" evidence="21">
    <location>
        <begin position="80"/>
        <end position="98"/>
    </location>
</feature>
<dbReference type="InterPro" id="IPR003661">
    <property type="entry name" value="HisK_dim/P_dom"/>
</dbReference>
<dbReference type="InterPro" id="IPR004358">
    <property type="entry name" value="Sig_transdc_His_kin-like_C"/>
</dbReference>
<keyword evidence="10" id="KW-0418">Kinase</keyword>
<dbReference type="EC" id="2.7.13.3" evidence="4"/>
<evidence type="ECO:0000256" key="5">
    <source>
        <dbReference type="ARBA" id="ARBA00022475"/>
    </source>
</evidence>
<feature type="coiled-coil region" evidence="19">
    <location>
        <begin position="627"/>
        <end position="654"/>
    </location>
</feature>
<dbReference type="Pfam" id="PF02518">
    <property type="entry name" value="HATPase_c"/>
    <property type="match status" value="1"/>
</dbReference>
<dbReference type="InterPro" id="IPR036097">
    <property type="entry name" value="HisK_dim/P_sf"/>
</dbReference>
<sequence length="1187" mass="125429">MVFGEVEMTADESSGSAPAGKVFPVWARWSVAQLAATGTLFLLPDGVLRWLSALALAGVSTAVLVASARRRRAEASVWRVLALAQVVLLGALTARYLWPALFDADAAMSLFGAGCFLGAEAVSMVGVVVLARSQGVDRRSVVDAAIFGVAVAVFVWVVWLAPVARTAAPTAGEHVLAATLVGCSVALLAGVVAGARRNWGRSALLTAWALLVLVGNVALSAAVLVGVQGVADGSWPWWLLSLPPLTAAALCPPSATRGRRTAPQWVRYLVLCAGLAPLPLLLVIRAIQSSVEDVAVLTAGSVVIALLVVVRLSTDTGGVELDGPTLAALRRAALRLCAGFVLLALLPLVALASLAVYEANRTVDAEVTRRLRTSADVVVAGVQNQLAGFRTLVESYAERPDLVARLSANQPAPLRLQAHVTSLRSQNTAFASAWVADTNGTVLALDPPPRLAGMDISDEDYFRGVVATREPYLSGSRRTASGIRVVTLVAPVIHEGTLIGAVGMDYRLVALTAFADGLGEAQDVELTLLDGRGGLLATTGTAASGPQAAAALAGRGGASRETKGGVEVATAYEPLPDLGWAVIAEVDAEDAFAAAGRFAGRVLAVASLLTQVLLAGMVAAMAALRHRHIAEQALAQQERQLAATLTELAAARDQAVDASRMKSEFVANMSHEIRTPMNGVIGLTGLLLETELDDQQRDYLTMVQNSADTLLTIINDILDFSKIEAGKLEIDPGDFDVRTAAEEVAALMATTAQTKGLEISVVVHPPVPLMLRGDAHRIRQVLSNLVSNAVKFTARGEVVIEVDVGDPDPRSGKRQVEFAVRDTGIGIPPDRQARLFDAFTQADASTTRRYGGTGLGLTISRQLVELMGGTIGVTSKPGRGSRFHFTLPLADAAVQTAEDRGAWNMHGVRVLVVDDNATNRQVLNDLLSTWSARPHCVTDAASALTALHQAVTAADPFAVALLDMQMPDLDGLGLARAISGEPRLSGTRLVMLTSTDHAGDARAARESGVKAYLTKPVRAAQLRKALLQLLDRAVLDQGEIPDPRPAPTLPAERERTEQERTARILVAEDNEVNQRVVVAMLTSLGYRADVAADGEEALRMVRTGNYAAVLMDCQMPRLDGYQATERLRRLPAPLNRTPVIALTASALASDEQRCREAGMDEFLTKPLRRAHLDAVLKTTLTPDAAGR</sequence>
<evidence type="ECO:0000256" key="14">
    <source>
        <dbReference type="ARBA" id="ARBA00023136"/>
    </source>
</evidence>
<evidence type="ECO:0000256" key="12">
    <source>
        <dbReference type="ARBA" id="ARBA00022989"/>
    </source>
</evidence>
<feature type="transmembrane region" description="Helical" evidence="21">
    <location>
        <begin position="174"/>
        <end position="195"/>
    </location>
</feature>
<dbReference type="CDD" id="cd16922">
    <property type="entry name" value="HATPase_EvgS-ArcB-TorS-like"/>
    <property type="match status" value="1"/>
</dbReference>
<dbReference type="GO" id="GO:0005524">
    <property type="term" value="F:ATP binding"/>
    <property type="evidence" value="ECO:0007669"/>
    <property type="project" value="UniProtKB-KW"/>
</dbReference>
<keyword evidence="6 18" id="KW-0597">Phosphoprotein</keyword>
<evidence type="ECO:0000256" key="8">
    <source>
        <dbReference type="ARBA" id="ARBA00022692"/>
    </source>
</evidence>
<keyword evidence="9" id="KW-0547">Nucleotide-binding</keyword>
<evidence type="ECO:0000256" key="13">
    <source>
        <dbReference type="ARBA" id="ARBA00023012"/>
    </source>
</evidence>
<comment type="subcellular location">
    <subcellularLocation>
        <location evidence="2">Cell membrane</location>
        <topology evidence="2">Multi-pass membrane protein</topology>
    </subcellularLocation>
</comment>
<dbReference type="GO" id="GO:0005886">
    <property type="term" value="C:plasma membrane"/>
    <property type="evidence" value="ECO:0007669"/>
    <property type="project" value="UniProtKB-SubCell"/>
</dbReference>
<accession>A0A1Q8C8Y6</accession>
<dbReference type="PROSITE" id="PS50109">
    <property type="entry name" value="HIS_KIN"/>
    <property type="match status" value="1"/>
</dbReference>
<evidence type="ECO:0000313" key="24">
    <source>
        <dbReference type="EMBL" id="OLF10817.1"/>
    </source>
</evidence>
<feature type="transmembrane region" description="Helical" evidence="21">
    <location>
        <begin position="47"/>
        <end position="68"/>
    </location>
</feature>